<dbReference type="PANTHER" id="PTHR42785">
    <property type="entry name" value="DNA TOPOISOMERASE, TYPE IA, CORE"/>
    <property type="match status" value="1"/>
</dbReference>
<reference evidence="12 13" key="1">
    <citation type="submission" date="2019-03" db="EMBL/GenBank/DDBJ databases">
        <title>Genomic Encyclopedia of Archaeal and Bacterial Type Strains, Phase II (KMG-II): from individual species to whole genera.</title>
        <authorList>
            <person name="Goeker M."/>
        </authorList>
    </citation>
    <scope>NUCLEOTIDE SEQUENCE [LARGE SCALE GENOMIC DNA]</scope>
    <source>
        <strain evidence="12 13">RL-C</strain>
    </source>
</reference>
<comment type="caution">
    <text evidence="12">The sequence shown here is derived from an EMBL/GenBank/DDBJ whole genome shotgun (WGS) entry which is preliminary data.</text>
</comment>
<feature type="site" description="Interaction with DNA" evidence="8">
    <location>
        <position position="476"/>
    </location>
</feature>
<dbReference type="CDD" id="cd00186">
    <property type="entry name" value="TOP1Ac"/>
    <property type="match status" value="1"/>
</dbReference>
<feature type="region of interest" description="Disordered" evidence="9">
    <location>
        <begin position="759"/>
        <end position="804"/>
    </location>
</feature>
<dbReference type="GO" id="GO:0046872">
    <property type="term" value="F:metal ion binding"/>
    <property type="evidence" value="ECO:0007669"/>
    <property type="project" value="UniProtKB-KW"/>
</dbReference>
<comment type="similarity">
    <text evidence="2 8">Belongs to the type IA topoisomerase family.</text>
</comment>
<dbReference type="InterPro" id="IPR013826">
    <property type="entry name" value="Topo_IA_cen_sub3"/>
</dbReference>
<dbReference type="SMART" id="SM00493">
    <property type="entry name" value="TOPRIM"/>
    <property type="match status" value="1"/>
</dbReference>
<evidence type="ECO:0000259" key="11">
    <source>
        <dbReference type="PROSITE" id="PS52039"/>
    </source>
</evidence>
<dbReference type="InterPro" id="IPR006171">
    <property type="entry name" value="TOPRIM_dom"/>
</dbReference>
<evidence type="ECO:0000256" key="1">
    <source>
        <dbReference type="ARBA" id="ARBA00000213"/>
    </source>
</evidence>
<evidence type="ECO:0000256" key="9">
    <source>
        <dbReference type="SAM" id="MobiDB-lite"/>
    </source>
</evidence>
<feature type="region of interest" description="Interaction with DNA" evidence="8">
    <location>
        <begin position="163"/>
        <end position="168"/>
    </location>
</feature>
<dbReference type="SUPFAM" id="SSF56712">
    <property type="entry name" value="Prokaryotic type I DNA topoisomerase"/>
    <property type="match status" value="1"/>
</dbReference>
<proteinExistence type="inferred from homology"/>
<dbReference type="InterPro" id="IPR013825">
    <property type="entry name" value="Topo_IA_cen_sub2"/>
</dbReference>
<gene>
    <name evidence="8" type="primary">topA</name>
    <name evidence="12" type="ORF">CLV25_11513</name>
</gene>
<dbReference type="PROSITE" id="PS00396">
    <property type="entry name" value="TOPO_IA_1"/>
    <property type="match status" value="1"/>
</dbReference>
<feature type="site" description="Interaction with DNA" evidence="8">
    <location>
        <position position="143"/>
    </location>
</feature>
<dbReference type="CDD" id="cd03363">
    <property type="entry name" value="TOPRIM_TopoIA_TopoI"/>
    <property type="match status" value="1"/>
</dbReference>
<dbReference type="Pfam" id="PF13368">
    <property type="entry name" value="Toprim_C_rpt"/>
    <property type="match status" value="3"/>
</dbReference>
<evidence type="ECO:0000256" key="7">
    <source>
        <dbReference type="ARBA" id="ARBA00023235"/>
    </source>
</evidence>
<comment type="catalytic activity">
    <reaction evidence="1 8">
        <text>ATP-independent breakage of single-stranded DNA, followed by passage and rejoining.</text>
        <dbReference type="EC" id="5.6.2.1"/>
    </reaction>
</comment>
<evidence type="ECO:0000256" key="6">
    <source>
        <dbReference type="ARBA" id="ARBA00023125"/>
    </source>
</evidence>
<dbReference type="OrthoDB" id="9804262at2"/>
<dbReference type="NCBIfam" id="TIGR01051">
    <property type="entry name" value="topA_bact"/>
    <property type="match status" value="1"/>
</dbReference>
<feature type="site" description="Interaction with DNA" evidence="8">
    <location>
        <position position="139"/>
    </location>
</feature>
<dbReference type="InterPro" id="IPR023405">
    <property type="entry name" value="Topo_IA_core_domain"/>
</dbReference>
<dbReference type="InterPro" id="IPR005733">
    <property type="entry name" value="TopoI_bac-type"/>
</dbReference>
<dbReference type="InterPro" id="IPR034149">
    <property type="entry name" value="TOPRIM_TopoI"/>
</dbReference>
<dbReference type="HAMAP" id="MF_00952">
    <property type="entry name" value="Topoisom_1_prok"/>
    <property type="match status" value="1"/>
</dbReference>
<sequence length="804" mass="90273">MQENLVIVESPAKAKTIEKFLGESFLVKSSYGHIRDLSKKNLGIDIEHNFLPEYIISDDKIKVVQELRSLVKKAKTVWLASDEDREGEAIAWHLAEVLELDPTQTKRIVFHEITKEAIQNAIKTPRTVDLNLVNAQQARRILDRLVGFELSPLLWKKVKPSLSAGRVQSVAVRLIVEREREIMAFTQTSNFRVTGQFEPNNKEYTLKAELDRRFEEKEQAHKFLERCIGASFSISNVDKKPGKRSPAAPFTTSTLQQEAGRKLGYSVSQTMTIAQKLYEAGLITYMRTDSVNLSDTAISAAEKAIKSMYGAEYHNHRQYRTKAKGAQEAHEAIRPTYMENATVEGTPQERRLYELIWKRTIASQMSDALTEKTTITIGAPSIEEKFVAAGEIVKFDGFLKVYKESADDESNEDEAEVLLPPIKVGEHQNTKEINAVQRFAQRPPRYAESSLVKKMEELGIGRPSTYAPTISTIINRGYVIKEDRAGFERNIETLTLKKDKITEKVAKENYGAEKAKLFPSDIGMLVTDFLSEHFSNIMNYDFTAKVEKDFDIIAEGKIKWEEMIRKFYSPFHKDVELTMETSTPTKGEKVLGVDPKTGKTVSVRIGRFGPIAQLGSSEEEPVYAGLQKGQLIETITLEEALKLFEFPRNLGEYEGKAVQVGIGRFGPYVKHASKYVSIPKTDSPSEINLERAIELIEAKRKADSEKVIKTFNEEPELQVLNGRFGPYIAFNGANYKIPKTTDPKALTLEDCRTIVESQATTVKAKPRAKATGSKATTAKAKASTTKKASSKTAAPKKTTTKKTK</sequence>
<dbReference type="PROSITE" id="PS50880">
    <property type="entry name" value="TOPRIM"/>
    <property type="match status" value="1"/>
</dbReference>
<evidence type="ECO:0000313" key="13">
    <source>
        <dbReference type="Proteomes" id="UP000294830"/>
    </source>
</evidence>
<feature type="domain" description="Toprim" evidence="10">
    <location>
        <begin position="3"/>
        <end position="113"/>
    </location>
</feature>
<feature type="site" description="Interaction with DNA" evidence="8">
    <location>
        <position position="33"/>
    </location>
</feature>
<keyword evidence="4" id="KW-0460">Magnesium</keyword>
<dbReference type="InterPro" id="IPR003601">
    <property type="entry name" value="Topo_IA_2"/>
</dbReference>
<evidence type="ECO:0000313" key="12">
    <source>
        <dbReference type="EMBL" id="TCN63663.1"/>
    </source>
</evidence>
<dbReference type="InterPro" id="IPR013497">
    <property type="entry name" value="Topo_IA_cen"/>
</dbReference>
<dbReference type="EC" id="5.6.2.1" evidence="8"/>
<dbReference type="GO" id="GO:0006265">
    <property type="term" value="P:DNA topological change"/>
    <property type="evidence" value="ECO:0007669"/>
    <property type="project" value="UniProtKB-UniRule"/>
</dbReference>
<dbReference type="PANTHER" id="PTHR42785:SF1">
    <property type="entry name" value="DNA TOPOISOMERASE"/>
    <property type="match status" value="1"/>
</dbReference>
<dbReference type="Proteomes" id="UP000294830">
    <property type="component" value="Unassembled WGS sequence"/>
</dbReference>
<dbReference type="InterPro" id="IPR025589">
    <property type="entry name" value="Toprim_C_rpt"/>
</dbReference>
<keyword evidence="6 8" id="KW-0238">DNA-binding</keyword>
<dbReference type="SMART" id="SM00437">
    <property type="entry name" value="TOP1Ac"/>
    <property type="match status" value="1"/>
</dbReference>
<keyword evidence="3" id="KW-0479">Metal-binding</keyword>
<dbReference type="GO" id="GO:0003917">
    <property type="term" value="F:DNA topoisomerase type I (single strand cut, ATP-independent) activity"/>
    <property type="evidence" value="ECO:0007669"/>
    <property type="project" value="UniProtKB-UniRule"/>
</dbReference>
<feature type="active site" description="O-(5'-phospho-DNA)-tyrosine intermediate" evidence="8">
    <location>
        <position position="285"/>
    </location>
</feature>
<evidence type="ECO:0000256" key="5">
    <source>
        <dbReference type="ARBA" id="ARBA00023029"/>
    </source>
</evidence>
<accession>A0A4R2E6J2</accession>
<dbReference type="GO" id="GO:0003677">
    <property type="term" value="F:DNA binding"/>
    <property type="evidence" value="ECO:0007669"/>
    <property type="project" value="UniProtKB-KW"/>
</dbReference>
<dbReference type="InterPro" id="IPR028612">
    <property type="entry name" value="Topoisom_1_IA"/>
</dbReference>
<evidence type="ECO:0000256" key="4">
    <source>
        <dbReference type="ARBA" id="ARBA00022842"/>
    </source>
</evidence>
<evidence type="ECO:0000256" key="2">
    <source>
        <dbReference type="ARBA" id="ARBA00009446"/>
    </source>
</evidence>
<organism evidence="12 13">
    <name type="scientific">Acetobacteroides hydrogenigenes</name>
    <dbReference type="NCBI Taxonomy" id="979970"/>
    <lineage>
        <taxon>Bacteria</taxon>
        <taxon>Pseudomonadati</taxon>
        <taxon>Bacteroidota</taxon>
        <taxon>Bacteroidia</taxon>
        <taxon>Bacteroidales</taxon>
        <taxon>Rikenellaceae</taxon>
        <taxon>Acetobacteroides</taxon>
    </lineage>
</organism>
<evidence type="ECO:0000256" key="8">
    <source>
        <dbReference type="HAMAP-Rule" id="MF_00952"/>
    </source>
</evidence>
<dbReference type="SMART" id="SM00436">
    <property type="entry name" value="TOP1Bc"/>
    <property type="match status" value="1"/>
</dbReference>
<feature type="site" description="Interaction with DNA" evidence="8">
    <location>
        <position position="140"/>
    </location>
</feature>
<dbReference type="Gene3D" id="1.10.460.10">
    <property type="entry name" value="Topoisomerase I, domain 2"/>
    <property type="match status" value="2"/>
</dbReference>
<feature type="site" description="Interaction with DNA" evidence="8">
    <location>
        <position position="155"/>
    </location>
</feature>
<dbReference type="Gene3D" id="3.40.50.140">
    <property type="match status" value="1"/>
</dbReference>
<comment type="function">
    <text evidence="8">Releases the supercoiling and torsional tension of DNA, which is introduced during the DNA replication and transcription, by transiently cleaving and rejoining one strand of the DNA duplex. Introduces a single-strand break via transesterification at a target site in duplex DNA. The scissile phosphodiester is attacked by the catalytic tyrosine of the enzyme, resulting in the formation of a DNA-(5'-phosphotyrosyl)-enzyme intermediate and the expulsion of a 3'-OH DNA strand. The free DNA strand then undergoes passage around the unbroken strand, thus removing DNA supercoils. Finally, in the religation step, the DNA 3'-OH attacks the covalent intermediate to expel the active-site tyrosine and restore the DNA phosphodiester backbone.</text>
</comment>
<dbReference type="InterPro" id="IPR000380">
    <property type="entry name" value="Topo_IA"/>
</dbReference>
<evidence type="ECO:0000259" key="10">
    <source>
        <dbReference type="PROSITE" id="PS50880"/>
    </source>
</evidence>
<comment type="caution">
    <text evidence="8">Lacks conserved residue(s) required for the propagation of feature annotation.</text>
</comment>
<dbReference type="InterPro" id="IPR023406">
    <property type="entry name" value="Topo_IA_AS"/>
</dbReference>
<keyword evidence="13" id="KW-1185">Reference proteome</keyword>
<dbReference type="Gene3D" id="1.10.290.10">
    <property type="entry name" value="Topoisomerase I, domain 4"/>
    <property type="match status" value="1"/>
</dbReference>
<dbReference type="EMBL" id="SLWB01000015">
    <property type="protein sequence ID" value="TCN63663.1"/>
    <property type="molecule type" value="Genomic_DNA"/>
</dbReference>
<dbReference type="PRINTS" id="PR00417">
    <property type="entry name" value="PRTPISMRASEI"/>
</dbReference>
<feature type="compositionally biased region" description="Low complexity" evidence="9">
    <location>
        <begin position="769"/>
        <end position="797"/>
    </location>
</feature>
<dbReference type="PROSITE" id="PS52039">
    <property type="entry name" value="TOPO_IA_2"/>
    <property type="match status" value="1"/>
</dbReference>
<dbReference type="InterPro" id="IPR013824">
    <property type="entry name" value="Topo_IA_cen_sub1"/>
</dbReference>
<dbReference type="Gene3D" id="2.70.20.10">
    <property type="entry name" value="Topoisomerase I, domain 3"/>
    <property type="match status" value="1"/>
</dbReference>
<comment type="subunit">
    <text evidence="8">Monomer.</text>
</comment>
<dbReference type="Pfam" id="PF01131">
    <property type="entry name" value="Topoisom_bac"/>
    <property type="match status" value="2"/>
</dbReference>
<protein>
    <recommendedName>
        <fullName evidence="8">DNA topoisomerase 1</fullName>
        <ecNumber evidence="8">5.6.2.1</ecNumber>
    </recommendedName>
    <alternativeName>
        <fullName evidence="8">DNA topoisomerase I</fullName>
    </alternativeName>
</protein>
<dbReference type="InterPro" id="IPR003602">
    <property type="entry name" value="Topo_IA_DNA-bd_dom"/>
</dbReference>
<dbReference type="AlphaFoldDB" id="A0A4R2E6J2"/>
<feature type="site" description="Interaction with DNA" evidence="8">
    <location>
        <position position="287"/>
    </location>
</feature>
<name>A0A4R2E6J2_9BACT</name>
<feature type="domain" description="Topo IA-type catalytic" evidence="11">
    <location>
        <begin position="129"/>
        <end position="576"/>
    </location>
</feature>
<keyword evidence="5 8" id="KW-0799">Topoisomerase</keyword>
<evidence type="ECO:0000256" key="3">
    <source>
        <dbReference type="ARBA" id="ARBA00022723"/>
    </source>
</evidence>
<keyword evidence="7 8" id="KW-0413">Isomerase</keyword>
<dbReference type="RefSeq" id="WP_131840101.1">
    <property type="nucleotide sequence ID" value="NZ_SLWB01000015.1"/>
</dbReference>
<dbReference type="Pfam" id="PF01751">
    <property type="entry name" value="Toprim"/>
    <property type="match status" value="1"/>
</dbReference>